<comment type="caution">
    <text evidence="1">The sequence shown here is derived from an EMBL/GenBank/DDBJ whole genome shotgun (WGS) entry which is preliminary data.</text>
</comment>
<dbReference type="AlphaFoldDB" id="A0AA37K8H8"/>
<evidence type="ECO:0000313" key="2">
    <source>
        <dbReference type="Proteomes" id="UP001055114"/>
    </source>
</evidence>
<reference evidence="1" key="1">
    <citation type="submission" date="2022-01" db="EMBL/GenBank/DDBJ databases">
        <title>Novel bile acid biosynthetic pathways are enriched in the microbiome of centenarians.</title>
        <authorList>
            <person name="Sato Y."/>
            <person name="Atarashi K."/>
            <person name="Plichta R.D."/>
            <person name="Arai Y."/>
            <person name="Sasajima S."/>
            <person name="Kearney M.S."/>
            <person name="Suda W."/>
            <person name="Takeshita K."/>
            <person name="Sasaki T."/>
            <person name="Okamoto S."/>
            <person name="Skelly N.A."/>
            <person name="Okamura Y."/>
            <person name="Vlamakis H."/>
            <person name="Li Y."/>
            <person name="Tanoue T."/>
            <person name="Takei H."/>
            <person name="Nittono H."/>
            <person name="Narushima S."/>
            <person name="Irie J."/>
            <person name="Itoh H."/>
            <person name="Moriya K."/>
            <person name="Sugiura Y."/>
            <person name="Suematsu M."/>
            <person name="Moritoki N."/>
            <person name="Shibata S."/>
            <person name="Littman R.D."/>
            <person name="Fischbach A.M."/>
            <person name="Uwamino Y."/>
            <person name="Inoue T."/>
            <person name="Honda A."/>
            <person name="Hattori M."/>
            <person name="Murai T."/>
            <person name="Xavier J.R."/>
            <person name="Hirose N."/>
            <person name="Honda K."/>
        </authorList>
    </citation>
    <scope>NUCLEOTIDE SEQUENCE</scope>
    <source>
        <strain evidence="1">CE91-St3</strain>
    </source>
</reference>
<accession>A0AA37K8H8</accession>
<dbReference type="Proteomes" id="UP001055114">
    <property type="component" value="Unassembled WGS sequence"/>
</dbReference>
<protein>
    <submittedName>
        <fullName evidence="1">Uncharacterized protein</fullName>
    </submittedName>
</protein>
<dbReference type="EMBL" id="BQNZ01000002">
    <property type="protein sequence ID" value="GKH72946.1"/>
    <property type="molecule type" value="Genomic_DNA"/>
</dbReference>
<evidence type="ECO:0000313" key="1">
    <source>
        <dbReference type="EMBL" id="GKH72946.1"/>
    </source>
</evidence>
<proteinExistence type="predicted"/>
<sequence>MWIFPTRINIGEAMKRIPNSVVSELIRLVPILIANIPPGQSTRVDNAIRLTKKIINKLKTLKDESRN</sequence>
<name>A0AA37K8H8_9BACT</name>
<gene>
    <name evidence="1" type="ORF">CE91St3_28090</name>
</gene>
<organism evidence="1 2">
    <name type="scientific">Parabacteroides merdae</name>
    <dbReference type="NCBI Taxonomy" id="46503"/>
    <lineage>
        <taxon>Bacteria</taxon>
        <taxon>Pseudomonadati</taxon>
        <taxon>Bacteroidota</taxon>
        <taxon>Bacteroidia</taxon>
        <taxon>Bacteroidales</taxon>
        <taxon>Tannerellaceae</taxon>
        <taxon>Parabacteroides</taxon>
    </lineage>
</organism>